<dbReference type="Proteomes" id="UP001213000">
    <property type="component" value="Unassembled WGS sequence"/>
</dbReference>
<name>A0AAD5YT01_9AGAR</name>
<protein>
    <submittedName>
        <fullName evidence="1">Uncharacterized protein</fullName>
    </submittedName>
</protein>
<evidence type="ECO:0000313" key="1">
    <source>
        <dbReference type="EMBL" id="KAJ3562915.1"/>
    </source>
</evidence>
<dbReference type="AlphaFoldDB" id="A0AAD5YT01"/>
<keyword evidence="2" id="KW-1185">Reference proteome</keyword>
<sequence>MLQQAYLAVLGSVERMSQDDLNSLPFPELKAAAWKIVIFSPTGLLSSQKLMTLKKVLHGMQLDTVMLAALHDEPQENATTIDS</sequence>
<reference evidence="1" key="1">
    <citation type="submission" date="2022-07" db="EMBL/GenBank/DDBJ databases">
        <title>Genome Sequence of Leucocoprinus birnbaumii.</title>
        <authorList>
            <person name="Buettner E."/>
        </authorList>
    </citation>
    <scope>NUCLEOTIDE SEQUENCE</scope>
    <source>
        <strain evidence="1">VT141</strain>
    </source>
</reference>
<proteinExistence type="predicted"/>
<organism evidence="1 2">
    <name type="scientific">Leucocoprinus birnbaumii</name>
    <dbReference type="NCBI Taxonomy" id="56174"/>
    <lineage>
        <taxon>Eukaryota</taxon>
        <taxon>Fungi</taxon>
        <taxon>Dikarya</taxon>
        <taxon>Basidiomycota</taxon>
        <taxon>Agaricomycotina</taxon>
        <taxon>Agaricomycetes</taxon>
        <taxon>Agaricomycetidae</taxon>
        <taxon>Agaricales</taxon>
        <taxon>Agaricineae</taxon>
        <taxon>Agaricaceae</taxon>
        <taxon>Leucocoprinus</taxon>
    </lineage>
</organism>
<comment type="caution">
    <text evidence="1">The sequence shown here is derived from an EMBL/GenBank/DDBJ whole genome shotgun (WGS) entry which is preliminary data.</text>
</comment>
<gene>
    <name evidence="1" type="ORF">NP233_g9281</name>
</gene>
<accession>A0AAD5YT01</accession>
<dbReference type="EMBL" id="JANIEX010000816">
    <property type="protein sequence ID" value="KAJ3562915.1"/>
    <property type="molecule type" value="Genomic_DNA"/>
</dbReference>
<evidence type="ECO:0000313" key="2">
    <source>
        <dbReference type="Proteomes" id="UP001213000"/>
    </source>
</evidence>